<dbReference type="GO" id="GO:0005886">
    <property type="term" value="C:plasma membrane"/>
    <property type="evidence" value="ECO:0007669"/>
    <property type="project" value="UniProtKB-SubCell"/>
</dbReference>
<name>A0AAE3L0W0_9GAMM</name>
<keyword evidence="11" id="KW-1185">Reference proteome</keyword>
<gene>
    <name evidence="8" type="primary">ftsL</name>
    <name evidence="10" type="ORF">J2T55_000238</name>
</gene>
<reference evidence="10" key="1">
    <citation type="submission" date="2022-08" db="EMBL/GenBank/DDBJ databases">
        <title>Genomic Encyclopedia of Type Strains, Phase III (KMG-III): the genomes of soil and plant-associated and newly described type strains.</title>
        <authorList>
            <person name="Whitman W."/>
        </authorList>
    </citation>
    <scope>NUCLEOTIDE SEQUENCE</scope>
    <source>
        <strain evidence="10">HMT 1</strain>
    </source>
</reference>
<dbReference type="GO" id="GO:0032153">
    <property type="term" value="C:cell division site"/>
    <property type="evidence" value="ECO:0007669"/>
    <property type="project" value="UniProtKB-UniRule"/>
</dbReference>
<keyword evidence="8" id="KW-0997">Cell inner membrane</keyword>
<evidence type="ECO:0000256" key="5">
    <source>
        <dbReference type="ARBA" id="ARBA00022989"/>
    </source>
</evidence>
<dbReference type="HAMAP" id="MF_00910">
    <property type="entry name" value="FtsL"/>
    <property type="match status" value="1"/>
</dbReference>
<dbReference type="AlphaFoldDB" id="A0AAE3L0W0"/>
<evidence type="ECO:0000256" key="9">
    <source>
        <dbReference type="NCBIfam" id="TIGR02209"/>
    </source>
</evidence>
<comment type="similarity">
    <text evidence="8">Belongs to the FtsL family.</text>
</comment>
<dbReference type="PANTHER" id="PTHR37479:SF1">
    <property type="entry name" value="CELL DIVISION PROTEIN FTSL"/>
    <property type="match status" value="1"/>
</dbReference>
<evidence type="ECO:0000256" key="6">
    <source>
        <dbReference type="ARBA" id="ARBA00023136"/>
    </source>
</evidence>
<organism evidence="10 11">
    <name type="scientific">Methylohalomonas lacus</name>
    <dbReference type="NCBI Taxonomy" id="398773"/>
    <lineage>
        <taxon>Bacteria</taxon>
        <taxon>Pseudomonadati</taxon>
        <taxon>Pseudomonadota</taxon>
        <taxon>Gammaproteobacteria</taxon>
        <taxon>Methylohalomonadales</taxon>
        <taxon>Methylohalomonadaceae</taxon>
        <taxon>Methylohalomonas</taxon>
    </lineage>
</organism>
<comment type="subunit">
    <text evidence="8">Part of a complex composed of FtsB, FtsL and FtsQ.</text>
</comment>
<comment type="subcellular location">
    <subcellularLocation>
        <location evidence="8">Cell inner membrane</location>
        <topology evidence="8">Single-pass type II membrane protein</topology>
    </subcellularLocation>
    <subcellularLocation>
        <location evidence="1">Cell membrane</location>
        <topology evidence="1">Single-pass type II membrane protein</topology>
    </subcellularLocation>
    <text evidence="8">Localizes to the division septum where it forms a ring structure.</text>
</comment>
<evidence type="ECO:0000256" key="2">
    <source>
        <dbReference type="ARBA" id="ARBA00022475"/>
    </source>
</evidence>
<keyword evidence="4 8" id="KW-0812">Transmembrane</keyword>
<evidence type="ECO:0000256" key="8">
    <source>
        <dbReference type="HAMAP-Rule" id="MF_00910"/>
    </source>
</evidence>
<evidence type="ECO:0000313" key="10">
    <source>
        <dbReference type="EMBL" id="MCS3902246.1"/>
    </source>
</evidence>
<sequence>MKTTLFSALVAAVLISALLVVYARHQSRVVFVQIQTLESERDALNEEWSRLQLEQSTQAMASRIEGLAREQLDMRSPKPEQLVLVPQ</sequence>
<comment type="function">
    <text evidence="8">Essential cell division protein. May link together the upstream cell division proteins, which are predominantly cytoplasmic, with the downstream cell division proteins, which are predominantly periplasmic.</text>
</comment>
<keyword evidence="5 8" id="KW-1133">Transmembrane helix</keyword>
<dbReference type="EMBL" id="JANUCT010000001">
    <property type="protein sequence ID" value="MCS3902246.1"/>
    <property type="molecule type" value="Genomic_DNA"/>
</dbReference>
<keyword evidence="3 8" id="KW-0132">Cell division</keyword>
<dbReference type="Proteomes" id="UP001204445">
    <property type="component" value="Unassembled WGS sequence"/>
</dbReference>
<dbReference type="InterPro" id="IPR011922">
    <property type="entry name" value="Cell_div_FtsL"/>
</dbReference>
<evidence type="ECO:0000256" key="7">
    <source>
        <dbReference type="ARBA" id="ARBA00023306"/>
    </source>
</evidence>
<evidence type="ECO:0000256" key="4">
    <source>
        <dbReference type="ARBA" id="ARBA00022692"/>
    </source>
</evidence>
<evidence type="ECO:0000313" key="11">
    <source>
        <dbReference type="Proteomes" id="UP001204445"/>
    </source>
</evidence>
<dbReference type="GO" id="GO:0043093">
    <property type="term" value="P:FtsZ-dependent cytokinesis"/>
    <property type="evidence" value="ECO:0007669"/>
    <property type="project" value="UniProtKB-UniRule"/>
</dbReference>
<comment type="caution">
    <text evidence="10">The sequence shown here is derived from an EMBL/GenBank/DDBJ whole genome shotgun (WGS) entry which is preliminary data.</text>
</comment>
<dbReference type="PANTHER" id="PTHR37479">
    <property type="entry name" value="CELL DIVISION PROTEIN FTSL"/>
    <property type="match status" value="1"/>
</dbReference>
<keyword evidence="6 8" id="KW-0472">Membrane</keyword>
<evidence type="ECO:0000256" key="3">
    <source>
        <dbReference type="ARBA" id="ARBA00022618"/>
    </source>
</evidence>
<keyword evidence="7 8" id="KW-0131">Cell cycle</keyword>
<dbReference type="NCBIfam" id="TIGR02209">
    <property type="entry name" value="ftsL_broad"/>
    <property type="match status" value="1"/>
</dbReference>
<keyword evidence="2 8" id="KW-1003">Cell membrane</keyword>
<evidence type="ECO:0000256" key="1">
    <source>
        <dbReference type="ARBA" id="ARBA00004401"/>
    </source>
</evidence>
<dbReference type="RefSeq" id="WP_259053700.1">
    <property type="nucleotide sequence ID" value="NZ_JANUCT010000001.1"/>
</dbReference>
<proteinExistence type="inferred from homology"/>
<protein>
    <recommendedName>
        <fullName evidence="8 9">Cell division protein FtsL</fullName>
    </recommendedName>
</protein>
<accession>A0AAE3L0W0</accession>
<dbReference type="Pfam" id="PF04999">
    <property type="entry name" value="FtsL"/>
    <property type="match status" value="1"/>
</dbReference>